<keyword evidence="4" id="KW-1185">Reference proteome</keyword>
<name>A0A2U2X504_9FLAO</name>
<protein>
    <submittedName>
        <fullName evidence="3">SRPBCC domain-containing protein</fullName>
    </submittedName>
</protein>
<comment type="similarity">
    <text evidence="1">Belongs to the AHA1 family.</text>
</comment>
<reference evidence="4" key="2">
    <citation type="submission" date="2018-05" db="EMBL/GenBank/DDBJ databases">
        <title>Algibacter marinivivus sp. nov., isolated from sample around a algae.</title>
        <authorList>
            <person name="Lu D."/>
        </authorList>
    </citation>
    <scope>NUCLEOTIDE SEQUENCE [LARGE SCALE GENOMIC DNA]</scope>
    <source>
        <strain evidence="4">ZY111</strain>
    </source>
</reference>
<accession>A0A2U2X504</accession>
<dbReference type="EMBL" id="QFRI01000002">
    <property type="protein sequence ID" value="PWH82834.1"/>
    <property type="molecule type" value="Genomic_DNA"/>
</dbReference>
<proteinExistence type="inferred from homology"/>
<evidence type="ECO:0000313" key="3">
    <source>
        <dbReference type="EMBL" id="PWH82834.1"/>
    </source>
</evidence>
<comment type="caution">
    <text evidence="3">The sequence shown here is derived from an EMBL/GenBank/DDBJ whole genome shotgun (WGS) entry which is preliminary data.</text>
</comment>
<dbReference type="InterPro" id="IPR023393">
    <property type="entry name" value="START-like_dom_sf"/>
</dbReference>
<dbReference type="Pfam" id="PF08327">
    <property type="entry name" value="AHSA1"/>
    <property type="match status" value="1"/>
</dbReference>
<dbReference type="AlphaFoldDB" id="A0A2U2X504"/>
<reference evidence="4" key="3">
    <citation type="submission" date="2018-05" db="EMBL/GenBank/DDBJ databases">
        <authorList>
            <person name="Lu D."/>
        </authorList>
    </citation>
    <scope>NUCLEOTIDE SEQUENCE [LARGE SCALE GENOMIC DNA]</scope>
    <source>
        <strain evidence="4">ZY111</strain>
    </source>
</reference>
<sequence>MSYNIYHNLKIKASVNEVFDAVSQPEHLNNWWTLKSSGTPKLDSEYNLNFTDEYNWYCKVSKVELNRTFHLKMTKSDKDWNPTTFGFDLESIEDGTMLKFSHVNWLEANHHFKHSSFCWAMLLNGLKNYLEKGIIIPFEERN</sequence>
<evidence type="ECO:0000313" key="4">
    <source>
        <dbReference type="Proteomes" id="UP000245375"/>
    </source>
</evidence>
<reference evidence="3 4" key="1">
    <citation type="submission" date="2018-05" db="EMBL/GenBank/DDBJ databases">
        <title>Algibacter marinivivus sp. nov., isolated from sample around a algae.</title>
        <authorList>
            <person name="Zhong X."/>
        </authorList>
    </citation>
    <scope>NUCLEOTIDE SEQUENCE [LARGE SCALE GENOMIC DNA]</scope>
    <source>
        <strain evidence="3 4">ZY111</strain>
    </source>
</reference>
<dbReference type="InterPro" id="IPR013538">
    <property type="entry name" value="ASHA1/2-like_C"/>
</dbReference>
<evidence type="ECO:0000259" key="2">
    <source>
        <dbReference type="Pfam" id="PF08327"/>
    </source>
</evidence>
<feature type="domain" description="Activator of Hsp90 ATPase homologue 1/2-like C-terminal" evidence="2">
    <location>
        <begin position="12"/>
        <end position="131"/>
    </location>
</feature>
<dbReference type="Gene3D" id="3.30.530.20">
    <property type="match status" value="1"/>
</dbReference>
<organism evidence="3 4">
    <name type="scientific">Algibacter marinivivus</name>
    <dbReference type="NCBI Taxonomy" id="2100723"/>
    <lineage>
        <taxon>Bacteria</taxon>
        <taxon>Pseudomonadati</taxon>
        <taxon>Bacteroidota</taxon>
        <taxon>Flavobacteriia</taxon>
        <taxon>Flavobacteriales</taxon>
        <taxon>Flavobacteriaceae</taxon>
        <taxon>Algibacter</taxon>
    </lineage>
</organism>
<dbReference type="SUPFAM" id="SSF55961">
    <property type="entry name" value="Bet v1-like"/>
    <property type="match status" value="1"/>
</dbReference>
<dbReference type="OrthoDB" id="287565at2"/>
<gene>
    <name evidence="3" type="ORF">DIS18_11440</name>
</gene>
<dbReference type="RefSeq" id="WP_109353188.1">
    <property type="nucleotide sequence ID" value="NZ_QFRI01000002.1"/>
</dbReference>
<evidence type="ECO:0000256" key="1">
    <source>
        <dbReference type="ARBA" id="ARBA00006817"/>
    </source>
</evidence>
<dbReference type="Proteomes" id="UP000245375">
    <property type="component" value="Unassembled WGS sequence"/>
</dbReference>
<dbReference type="CDD" id="cd07814">
    <property type="entry name" value="SRPBCC_CalC_Aha1-like"/>
    <property type="match status" value="1"/>
</dbReference>